<evidence type="ECO:0000313" key="2">
    <source>
        <dbReference type="Proteomes" id="UP000706525"/>
    </source>
</evidence>
<keyword evidence="2" id="KW-1185">Reference proteome</keyword>
<gene>
    <name evidence="1" type="ORF">LMG32289_06459</name>
</gene>
<protein>
    <recommendedName>
        <fullName evidence="3">DUF4123 domain-containing protein</fullName>
    </recommendedName>
</protein>
<name>A0ABN7ZN95_9BURK</name>
<organism evidence="1 2">
    <name type="scientific">Cupriavidus pampae</name>
    <dbReference type="NCBI Taxonomy" id="659251"/>
    <lineage>
        <taxon>Bacteria</taxon>
        <taxon>Pseudomonadati</taxon>
        <taxon>Pseudomonadota</taxon>
        <taxon>Betaproteobacteria</taxon>
        <taxon>Burkholderiales</taxon>
        <taxon>Burkholderiaceae</taxon>
        <taxon>Cupriavidus</taxon>
    </lineage>
</organism>
<dbReference type="EMBL" id="CAJZAG010000018">
    <property type="protein sequence ID" value="CAG9186480.1"/>
    <property type="molecule type" value="Genomic_DNA"/>
</dbReference>
<proteinExistence type="predicted"/>
<dbReference type="Proteomes" id="UP000706525">
    <property type="component" value="Unassembled WGS sequence"/>
</dbReference>
<sequence>MTAGAMPGYRAISGLRVRHPYFASGCPVGLRLQADADTAALMRRFDLLLRGDARGYVVMADEHALSGLWSMRREWPEAGLSFAAHSLDPLWAYYTDVRAMVSNGTFRLAFALAPRDCASLADWLAAAPVDAALELPVRRTIWKYLMVGNWDQPLTVADAAEVVGFGPAVAETLPDGTVVTVVRSAVALALEERPNYRFQLMKGPSGDRRVLVPRLPLASPAALRREFVNGALCDVSEIFVNR</sequence>
<accession>A0ABN7ZN95</accession>
<evidence type="ECO:0008006" key="3">
    <source>
        <dbReference type="Google" id="ProtNLM"/>
    </source>
</evidence>
<dbReference type="RefSeq" id="WP_223995643.1">
    <property type="nucleotide sequence ID" value="NZ_CAJZAG010000018.1"/>
</dbReference>
<reference evidence="1 2" key="1">
    <citation type="submission" date="2021-08" db="EMBL/GenBank/DDBJ databases">
        <authorList>
            <person name="Peeters C."/>
        </authorList>
    </citation>
    <scope>NUCLEOTIDE SEQUENCE [LARGE SCALE GENOMIC DNA]</scope>
    <source>
        <strain evidence="1 2">LMG 32289</strain>
    </source>
</reference>
<evidence type="ECO:0000313" key="1">
    <source>
        <dbReference type="EMBL" id="CAG9186480.1"/>
    </source>
</evidence>
<comment type="caution">
    <text evidence="1">The sequence shown here is derived from an EMBL/GenBank/DDBJ whole genome shotgun (WGS) entry which is preliminary data.</text>
</comment>